<gene>
    <name evidence="1" type="ORF">CVLEPA_LOCUS20594</name>
</gene>
<name>A0ABP0G9X2_CLALP</name>
<organism evidence="1 2">
    <name type="scientific">Clavelina lepadiformis</name>
    <name type="common">Light-bulb sea squirt</name>
    <name type="synonym">Ascidia lepadiformis</name>
    <dbReference type="NCBI Taxonomy" id="159417"/>
    <lineage>
        <taxon>Eukaryota</taxon>
        <taxon>Metazoa</taxon>
        <taxon>Chordata</taxon>
        <taxon>Tunicata</taxon>
        <taxon>Ascidiacea</taxon>
        <taxon>Aplousobranchia</taxon>
        <taxon>Clavelinidae</taxon>
        <taxon>Clavelina</taxon>
    </lineage>
</organism>
<protein>
    <submittedName>
        <fullName evidence="1">Uncharacterized protein</fullName>
    </submittedName>
</protein>
<dbReference type="Proteomes" id="UP001642483">
    <property type="component" value="Unassembled WGS sequence"/>
</dbReference>
<evidence type="ECO:0000313" key="1">
    <source>
        <dbReference type="EMBL" id="CAK8688596.1"/>
    </source>
</evidence>
<keyword evidence="2" id="KW-1185">Reference proteome</keyword>
<accession>A0ABP0G9X2</accession>
<reference evidence="1 2" key="1">
    <citation type="submission" date="2024-02" db="EMBL/GenBank/DDBJ databases">
        <authorList>
            <person name="Daric V."/>
            <person name="Darras S."/>
        </authorList>
    </citation>
    <scope>NUCLEOTIDE SEQUENCE [LARGE SCALE GENOMIC DNA]</scope>
</reference>
<evidence type="ECO:0000313" key="2">
    <source>
        <dbReference type="Proteomes" id="UP001642483"/>
    </source>
</evidence>
<comment type="caution">
    <text evidence="1">The sequence shown here is derived from an EMBL/GenBank/DDBJ whole genome shotgun (WGS) entry which is preliminary data.</text>
</comment>
<sequence length="92" mass="10361">MQKEIKSLRNRCITDALSMRSSQTHKLKKSMDSENVSRLYEDLEAALTRAKAFTIKKEGASPRVDAKINGIYLELLDAYLSQGDIADGNLER</sequence>
<proteinExistence type="predicted"/>
<dbReference type="EMBL" id="CAWYQH010000108">
    <property type="protein sequence ID" value="CAK8688596.1"/>
    <property type="molecule type" value="Genomic_DNA"/>
</dbReference>